<evidence type="ECO:0000259" key="4">
    <source>
        <dbReference type="PROSITE" id="PS01124"/>
    </source>
</evidence>
<dbReference type="InterPro" id="IPR018062">
    <property type="entry name" value="HTH_AraC-typ_CS"/>
</dbReference>
<dbReference type="PROSITE" id="PS00041">
    <property type="entry name" value="HTH_ARAC_FAMILY_1"/>
    <property type="match status" value="1"/>
</dbReference>
<dbReference type="PROSITE" id="PS01124">
    <property type="entry name" value="HTH_ARAC_FAMILY_2"/>
    <property type="match status" value="1"/>
</dbReference>
<keyword evidence="3" id="KW-0804">Transcription</keyword>
<evidence type="ECO:0000313" key="5">
    <source>
        <dbReference type="EMBL" id="ATE58140.1"/>
    </source>
</evidence>
<proteinExistence type="predicted"/>
<dbReference type="EMBL" id="CP023445">
    <property type="protein sequence ID" value="ATE58140.1"/>
    <property type="molecule type" value="Genomic_DNA"/>
</dbReference>
<dbReference type="GO" id="GO:0003700">
    <property type="term" value="F:DNA-binding transcription factor activity"/>
    <property type="evidence" value="ECO:0007669"/>
    <property type="project" value="InterPro"/>
</dbReference>
<dbReference type="Pfam" id="PF12852">
    <property type="entry name" value="Cupin_6"/>
    <property type="match status" value="1"/>
</dbReference>
<gene>
    <name evidence="5" type="ORF">CNX65_12765</name>
</gene>
<dbReference type="Pfam" id="PF12833">
    <property type="entry name" value="HTH_18"/>
    <property type="match status" value="1"/>
</dbReference>
<dbReference type="PANTHER" id="PTHR46796:SF13">
    <property type="entry name" value="HTH-TYPE TRANSCRIPTIONAL ACTIVATOR RHAS"/>
    <property type="match status" value="1"/>
</dbReference>
<name>A0A290ZGI2_9PSEU</name>
<organism evidence="5 6">
    <name type="scientific">Actinosynnema pretiosum</name>
    <dbReference type="NCBI Taxonomy" id="42197"/>
    <lineage>
        <taxon>Bacteria</taxon>
        <taxon>Bacillati</taxon>
        <taxon>Actinomycetota</taxon>
        <taxon>Actinomycetes</taxon>
        <taxon>Pseudonocardiales</taxon>
        <taxon>Pseudonocardiaceae</taxon>
        <taxon>Actinosynnema</taxon>
    </lineage>
</organism>
<keyword evidence="1" id="KW-0805">Transcription regulation</keyword>
<keyword evidence="6" id="KW-1185">Reference proteome</keyword>
<dbReference type="Gene3D" id="1.10.10.60">
    <property type="entry name" value="Homeodomain-like"/>
    <property type="match status" value="2"/>
</dbReference>
<reference evidence="5" key="1">
    <citation type="submission" date="2017-09" db="EMBL/GenBank/DDBJ databases">
        <title>Complete Genome Sequence of ansamitocin-producing Bacterium Actinosynnema pretiosum X47.</title>
        <authorList>
            <person name="Cao G."/>
            <person name="Zong G."/>
            <person name="Zhong C."/>
            <person name="Fu J."/>
        </authorList>
    </citation>
    <scope>NUCLEOTIDE SEQUENCE [LARGE SCALE GENOMIC DNA]</scope>
    <source>
        <strain evidence="5">X47</strain>
    </source>
</reference>
<dbReference type="KEGG" id="apre:CNX65_12765"/>
<dbReference type="PANTHER" id="PTHR46796">
    <property type="entry name" value="HTH-TYPE TRANSCRIPTIONAL ACTIVATOR RHAS-RELATED"/>
    <property type="match status" value="1"/>
</dbReference>
<dbReference type="InterPro" id="IPR032783">
    <property type="entry name" value="AraC_lig"/>
</dbReference>
<evidence type="ECO:0000313" key="6">
    <source>
        <dbReference type="Proteomes" id="UP000218505"/>
    </source>
</evidence>
<evidence type="ECO:0000256" key="1">
    <source>
        <dbReference type="ARBA" id="ARBA00023015"/>
    </source>
</evidence>
<dbReference type="Proteomes" id="UP000218505">
    <property type="component" value="Chromosome"/>
</dbReference>
<evidence type="ECO:0000256" key="2">
    <source>
        <dbReference type="ARBA" id="ARBA00023125"/>
    </source>
</evidence>
<dbReference type="SUPFAM" id="SSF46689">
    <property type="entry name" value="Homeodomain-like"/>
    <property type="match status" value="2"/>
</dbReference>
<sequence>MSDVVEVARCGRAVHGRAGFDGPWRFRFSTCRGVGFHVLLRGSGWLVPERGEPLPLGVGDVVLAPRLGGHVLSDLPVSEGAVPFSAVGASRGSGEGGAVDLLCGEYPLDGSRSHPLLEALPEVVHLPARVGGHRDLRAAVDLLGREVRAGRSGRDALVSGLLDLVLVYSLRAWLEDNPDGGWARALRDEGVASVLDALHTSPAEQWRIEVLADRAGMSRATLARRFTALTGRSPMAYLAWWRMVLASKLLKETELPLHGVAQRVGYSSPFAFSHAFKRYNGVAPAHYRSAAADLR</sequence>
<feature type="domain" description="HTH araC/xylS-type" evidence="4">
    <location>
        <begin position="192"/>
        <end position="290"/>
    </location>
</feature>
<dbReference type="InterPro" id="IPR018060">
    <property type="entry name" value="HTH_AraC"/>
</dbReference>
<dbReference type="GO" id="GO:0043565">
    <property type="term" value="F:sequence-specific DNA binding"/>
    <property type="evidence" value="ECO:0007669"/>
    <property type="project" value="InterPro"/>
</dbReference>
<dbReference type="SMART" id="SM00342">
    <property type="entry name" value="HTH_ARAC"/>
    <property type="match status" value="1"/>
</dbReference>
<dbReference type="InterPro" id="IPR009057">
    <property type="entry name" value="Homeodomain-like_sf"/>
</dbReference>
<dbReference type="InterPro" id="IPR050204">
    <property type="entry name" value="AraC_XylS_family_regulators"/>
</dbReference>
<protein>
    <submittedName>
        <fullName evidence="5">AraC family transcriptional regulator</fullName>
    </submittedName>
</protein>
<evidence type="ECO:0000256" key="3">
    <source>
        <dbReference type="ARBA" id="ARBA00023163"/>
    </source>
</evidence>
<accession>A0A290ZGI2</accession>
<keyword evidence="2" id="KW-0238">DNA-binding</keyword>
<dbReference type="AlphaFoldDB" id="A0A290ZGI2"/>